<reference evidence="10" key="1">
    <citation type="submission" date="2022-08" db="UniProtKB">
        <authorList>
            <consortium name="EnsemblMetazoa"/>
        </authorList>
    </citation>
    <scope>IDENTIFICATION</scope>
    <source>
        <strain evidence="10">Dongola</strain>
    </source>
</reference>
<dbReference type="InterPro" id="IPR011990">
    <property type="entry name" value="TPR-like_helical_dom_sf"/>
</dbReference>
<dbReference type="VEuPathDB" id="VectorBase:AARA21_003090"/>
<organism evidence="10 11">
    <name type="scientific">Anopheles arabiensis</name>
    <name type="common">Mosquito</name>
    <dbReference type="NCBI Taxonomy" id="7173"/>
    <lineage>
        <taxon>Eukaryota</taxon>
        <taxon>Metazoa</taxon>
        <taxon>Ecdysozoa</taxon>
        <taxon>Arthropoda</taxon>
        <taxon>Hexapoda</taxon>
        <taxon>Insecta</taxon>
        <taxon>Pterygota</taxon>
        <taxon>Neoptera</taxon>
        <taxon>Endopterygota</taxon>
        <taxon>Diptera</taxon>
        <taxon>Nematocera</taxon>
        <taxon>Culicoidea</taxon>
        <taxon>Culicidae</taxon>
        <taxon>Anophelinae</taxon>
        <taxon>Anopheles</taxon>
    </lineage>
</organism>
<dbReference type="EnsemblMetazoa" id="AARA002238-RA">
    <property type="protein sequence ID" value="AARA002238-PA"/>
    <property type="gene ID" value="AARA002238"/>
</dbReference>
<dbReference type="InterPro" id="IPR037679">
    <property type="entry name" value="Apc5"/>
</dbReference>
<protein>
    <recommendedName>
        <fullName evidence="2">Anaphase-promoting complex subunit 5</fullName>
    </recommendedName>
    <alternativeName>
        <fullName evidence="7">Cyclosome subunit 5</fullName>
    </alternativeName>
</protein>
<evidence type="ECO:0000259" key="9">
    <source>
        <dbReference type="Pfam" id="PF12862"/>
    </source>
</evidence>
<keyword evidence="3" id="KW-0132">Cell division</keyword>
<dbReference type="GO" id="GO:0005680">
    <property type="term" value="C:anaphase-promoting complex"/>
    <property type="evidence" value="ECO:0007669"/>
    <property type="project" value="InterPro"/>
</dbReference>
<keyword evidence="5" id="KW-0833">Ubl conjugation pathway</keyword>
<evidence type="ECO:0000256" key="6">
    <source>
        <dbReference type="ARBA" id="ARBA00023306"/>
    </source>
</evidence>
<dbReference type="Proteomes" id="UP000075840">
    <property type="component" value="Unassembled WGS sequence"/>
</dbReference>
<evidence type="ECO:0000256" key="7">
    <source>
        <dbReference type="ARBA" id="ARBA00031069"/>
    </source>
</evidence>
<keyword evidence="11" id="KW-1185">Reference proteome</keyword>
<evidence type="ECO:0000256" key="5">
    <source>
        <dbReference type="ARBA" id="ARBA00022786"/>
    </source>
</evidence>
<evidence type="ECO:0000313" key="10">
    <source>
        <dbReference type="EnsemblMetazoa" id="AARA002238-PA"/>
    </source>
</evidence>
<name>A0A182HLV6_ANOAR</name>
<proteinExistence type="inferred from homology"/>
<dbReference type="CDD" id="cd16270">
    <property type="entry name" value="Apc5_N"/>
    <property type="match status" value="1"/>
</dbReference>
<evidence type="ECO:0000256" key="1">
    <source>
        <dbReference type="ARBA" id="ARBA00007450"/>
    </source>
</evidence>
<sequence length="766" mass="86800">MSKKDSENVCFWLPNQTAGKMDVLTPHKMIVVFLIQEYLRLKKTVTDGQAHAEQPHQIEVSAGDRKRFCMLLLKLIQYPDLPYKELYGLLLSPEYGVHPVHLEEFKKLMKLLKTVGIDVMFDLYNEIDKLIMDNTASFQIGIVGLYLRKVFVTMDRMSFHEMKDLYLATIAYYDKGMHAIRLEPGSDANYTDSDSFRQPPPNQYTPIEPSDHGSHSAKWSVKQSELFIAQQSALLKENEAKALPPKELQTRLNEIIHDRPHCSQAYFLSYMNNVRVREFFGAVHALQRVFDRTPSAGAPPPATSAGASEGKDYQYSSLNLAILHAEFGHPRLARACLRECVMLAQENGDPTCLQLAHAWLSHLEGHCMPLPDKTTSGSLFHATSLHILSHLRQGSIAGRHPSELFGLLMVNDLLNCQRSMMDLVATGIAERTALWTVYGKHEQASLCAQLLLNVELKSLDKTYNGNGICQVLCALVVRLAHLGEFGHALVVLQHAKQRFPRYPQSRDWHLTDHYVSVLRALYRGRFAEANAECQHLHSYDPHLALLQFAHVALGRQDFGTAETFLVQLLADEALAPLVRIRALLLSANVHIHNGQAKAFNQLNAAQMYAQKHHLQYEEALVNLHLAYLLLTHLHAPKQAFAALKAGLETILANGPLYDRARALFLFARTLVEMERHGATDGEEGGEEAAATAAQLQQLTTMLPTFEEAVEMFEKLECYSKAKDVYVYLARTYHELGAVEKRNRYSYRYRLLEEQYPTERQYLNVFL</sequence>
<feature type="domain" description="Anaphase-promoting complex subunit 5" evidence="9">
    <location>
        <begin position="266"/>
        <end position="364"/>
    </location>
</feature>
<dbReference type="GO" id="GO:0051301">
    <property type="term" value="P:cell division"/>
    <property type="evidence" value="ECO:0007669"/>
    <property type="project" value="UniProtKB-KW"/>
</dbReference>
<dbReference type="GO" id="GO:0045842">
    <property type="term" value="P:positive regulation of mitotic metaphase/anaphase transition"/>
    <property type="evidence" value="ECO:0007669"/>
    <property type="project" value="TreeGrafter"/>
</dbReference>
<comment type="similarity">
    <text evidence="1">Belongs to the APC5 family.</text>
</comment>
<evidence type="ECO:0000256" key="3">
    <source>
        <dbReference type="ARBA" id="ARBA00022618"/>
    </source>
</evidence>
<dbReference type="Pfam" id="PF12862">
    <property type="entry name" value="ANAPC5"/>
    <property type="match status" value="1"/>
</dbReference>
<comment type="function">
    <text evidence="8">Component of the anaphase promoting complex/cyclosome (APC/C), a cell cycle-regulated E3 ubiquitin ligase that controls progression through mitosis and the G1 phase of the cell cycle. The APC/C complex acts by mediating ubiquitination and subsequent degradation of target proteins: it mainly mediates the formation of 'Lys-11'-linked polyubiquitin chains and, to a lower extent, the formation of 'Lys-48'- and 'Lys-63'-linked polyubiquitin chains. The APC/C complex catalyzes assembly of branched 'Lys-11'-/'Lys-48'-linked branched ubiquitin chains on target proteins.</text>
</comment>
<evidence type="ECO:0000313" key="11">
    <source>
        <dbReference type="Proteomes" id="UP000075840"/>
    </source>
</evidence>
<keyword evidence="4" id="KW-0498">Mitosis</keyword>
<dbReference type="PANTHER" id="PTHR12830">
    <property type="entry name" value="ANAPHASE-PROMOTING COMPLEX SUBUNIT 5"/>
    <property type="match status" value="1"/>
</dbReference>
<dbReference type="PANTHER" id="PTHR12830:SF9">
    <property type="entry name" value="ANAPHASE-PROMOTING COMPLEX SUBUNIT 5"/>
    <property type="match status" value="1"/>
</dbReference>
<dbReference type="AlphaFoldDB" id="A0A182HLV6"/>
<dbReference type="EMBL" id="APCN01004263">
    <property type="status" value="NOT_ANNOTATED_CDS"/>
    <property type="molecule type" value="Genomic_DNA"/>
</dbReference>
<evidence type="ECO:0000256" key="8">
    <source>
        <dbReference type="ARBA" id="ARBA00045696"/>
    </source>
</evidence>
<evidence type="ECO:0000256" key="4">
    <source>
        <dbReference type="ARBA" id="ARBA00022776"/>
    </source>
</evidence>
<accession>A0A182HLV6</accession>
<dbReference type="SUPFAM" id="SSF48452">
    <property type="entry name" value="TPR-like"/>
    <property type="match status" value="1"/>
</dbReference>
<dbReference type="VEuPathDB" id="VectorBase:AARA002238"/>
<dbReference type="InterPro" id="IPR026000">
    <property type="entry name" value="Apc5_dom"/>
</dbReference>
<dbReference type="GO" id="GO:0070979">
    <property type="term" value="P:protein K11-linked ubiquitination"/>
    <property type="evidence" value="ECO:0007669"/>
    <property type="project" value="TreeGrafter"/>
</dbReference>
<evidence type="ECO:0000256" key="2">
    <source>
        <dbReference type="ARBA" id="ARBA00016066"/>
    </source>
</evidence>
<dbReference type="GO" id="GO:0031145">
    <property type="term" value="P:anaphase-promoting complex-dependent catabolic process"/>
    <property type="evidence" value="ECO:0007669"/>
    <property type="project" value="TreeGrafter"/>
</dbReference>
<keyword evidence="6" id="KW-0131">Cell cycle</keyword>